<sequence length="76" mass="8606">MRIDITKVTQASRKPAPLNQVFFPGLPFRRSGSPRQSSPIPLDNSHCRGRNSQFFFSLADDDKAHHRGWGAQRGRT</sequence>
<dbReference type="AlphaFoldDB" id="A0AA40BV34"/>
<evidence type="ECO:0000313" key="1">
    <source>
        <dbReference type="EMBL" id="KAK0614675.1"/>
    </source>
</evidence>
<name>A0AA40BV34_9PEZI</name>
<accession>A0AA40BV34</accession>
<organism evidence="1 2">
    <name type="scientific">Immersiella caudata</name>
    <dbReference type="NCBI Taxonomy" id="314043"/>
    <lineage>
        <taxon>Eukaryota</taxon>
        <taxon>Fungi</taxon>
        <taxon>Dikarya</taxon>
        <taxon>Ascomycota</taxon>
        <taxon>Pezizomycotina</taxon>
        <taxon>Sordariomycetes</taxon>
        <taxon>Sordariomycetidae</taxon>
        <taxon>Sordariales</taxon>
        <taxon>Lasiosphaeriaceae</taxon>
        <taxon>Immersiella</taxon>
    </lineage>
</organism>
<reference evidence="1" key="1">
    <citation type="submission" date="2023-06" db="EMBL/GenBank/DDBJ databases">
        <title>Genome-scale phylogeny and comparative genomics of the fungal order Sordariales.</title>
        <authorList>
            <consortium name="Lawrence Berkeley National Laboratory"/>
            <person name="Hensen N."/>
            <person name="Bonometti L."/>
            <person name="Westerberg I."/>
            <person name="Brannstrom I.O."/>
            <person name="Guillou S."/>
            <person name="Cros-Aarteil S."/>
            <person name="Calhoun S."/>
            <person name="Haridas S."/>
            <person name="Kuo A."/>
            <person name="Mondo S."/>
            <person name="Pangilinan J."/>
            <person name="Riley R."/>
            <person name="Labutti K."/>
            <person name="Andreopoulos B."/>
            <person name="Lipzen A."/>
            <person name="Chen C."/>
            <person name="Yanf M."/>
            <person name="Daum C."/>
            <person name="Ng V."/>
            <person name="Clum A."/>
            <person name="Steindorff A."/>
            <person name="Ohm R."/>
            <person name="Martin F."/>
            <person name="Silar P."/>
            <person name="Natvig D."/>
            <person name="Lalanne C."/>
            <person name="Gautier V."/>
            <person name="Ament-Velasquez S.L."/>
            <person name="Kruys A."/>
            <person name="Hutchinson M.I."/>
            <person name="Powell A.J."/>
            <person name="Barry K."/>
            <person name="Miller A.N."/>
            <person name="Grigoriev I.V."/>
            <person name="Debuchy R."/>
            <person name="Gladieux P."/>
            <person name="Thoren M.H."/>
            <person name="Johannesson H."/>
        </authorList>
    </citation>
    <scope>NUCLEOTIDE SEQUENCE</scope>
    <source>
        <strain evidence="1">CBS 606.72</strain>
    </source>
</reference>
<comment type="caution">
    <text evidence="1">The sequence shown here is derived from an EMBL/GenBank/DDBJ whole genome shotgun (WGS) entry which is preliminary data.</text>
</comment>
<keyword evidence="2" id="KW-1185">Reference proteome</keyword>
<dbReference type="EMBL" id="JAULSU010000006">
    <property type="protein sequence ID" value="KAK0614675.1"/>
    <property type="molecule type" value="Genomic_DNA"/>
</dbReference>
<gene>
    <name evidence="1" type="ORF">B0T14DRAFT_312319</name>
</gene>
<dbReference type="Proteomes" id="UP001175000">
    <property type="component" value="Unassembled WGS sequence"/>
</dbReference>
<evidence type="ECO:0000313" key="2">
    <source>
        <dbReference type="Proteomes" id="UP001175000"/>
    </source>
</evidence>
<protein>
    <submittedName>
        <fullName evidence="1">Uncharacterized protein</fullName>
    </submittedName>
</protein>
<proteinExistence type="predicted"/>